<accession>A0A183BX77</accession>
<reference evidence="1" key="1">
    <citation type="submission" date="2013-12" db="EMBL/GenBank/DDBJ databases">
        <authorList>
            <person name="Aslett M."/>
        </authorList>
    </citation>
    <scope>NUCLEOTIDE SEQUENCE [LARGE SCALE GENOMIC DNA]</scope>
    <source>
        <strain evidence="1">Lindley</strain>
    </source>
</reference>
<evidence type="ECO:0000313" key="2">
    <source>
        <dbReference type="WBParaSite" id="GPLIN_000521600"/>
    </source>
</evidence>
<organism evidence="1 2">
    <name type="scientific">Globodera pallida</name>
    <name type="common">Potato cyst nematode worm</name>
    <name type="synonym">Heterodera pallida</name>
    <dbReference type="NCBI Taxonomy" id="36090"/>
    <lineage>
        <taxon>Eukaryota</taxon>
        <taxon>Metazoa</taxon>
        <taxon>Ecdysozoa</taxon>
        <taxon>Nematoda</taxon>
        <taxon>Chromadorea</taxon>
        <taxon>Rhabditida</taxon>
        <taxon>Tylenchina</taxon>
        <taxon>Tylenchomorpha</taxon>
        <taxon>Tylenchoidea</taxon>
        <taxon>Heteroderidae</taxon>
        <taxon>Heteroderinae</taxon>
        <taxon>Globodera</taxon>
    </lineage>
</organism>
<sequence>MDFCPNFRPKTTPRFLPAKLWPNGVKRSFRDASKPANFIIIIQNDEDEDVVPFTEENNLTGERLTLRQIDGDNWLLVRCPIGREEDKWTNWEKEAIEWEWRLHWNRIEINFKDGVTATEWMGPNEPTG</sequence>
<evidence type="ECO:0000313" key="1">
    <source>
        <dbReference type="Proteomes" id="UP000050741"/>
    </source>
</evidence>
<keyword evidence="1" id="KW-1185">Reference proteome</keyword>
<dbReference type="WBParaSite" id="GPLIN_000521600">
    <property type="protein sequence ID" value="GPLIN_000521600"/>
    <property type="gene ID" value="GPLIN_000521600"/>
</dbReference>
<dbReference type="Proteomes" id="UP000050741">
    <property type="component" value="Unassembled WGS sequence"/>
</dbReference>
<reference evidence="2" key="3">
    <citation type="submission" date="2016-06" db="UniProtKB">
        <authorList>
            <consortium name="WormBaseParasite"/>
        </authorList>
    </citation>
    <scope>IDENTIFICATION</scope>
</reference>
<name>A0A183BX77_GLOPA</name>
<reference evidence="1" key="2">
    <citation type="submission" date="2014-05" db="EMBL/GenBank/DDBJ databases">
        <title>The genome and life-stage specific transcriptomes of Globodera pallida elucidate key aspects of plant parasitism by a cyst nematode.</title>
        <authorList>
            <person name="Cotton J.A."/>
            <person name="Lilley C.J."/>
            <person name="Jones L.M."/>
            <person name="Kikuchi T."/>
            <person name="Reid A.J."/>
            <person name="Thorpe P."/>
            <person name="Tsai I.J."/>
            <person name="Beasley H."/>
            <person name="Blok V."/>
            <person name="Cock P.J.A."/>
            <person name="Van den Akker S.E."/>
            <person name="Holroyd N."/>
            <person name="Hunt M."/>
            <person name="Mantelin S."/>
            <person name="Naghra H."/>
            <person name="Pain A."/>
            <person name="Palomares-Rius J.E."/>
            <person name="Zarowiecki M."/>
            <person name="Berriman M."/>
            <person name="Jones J.T."/>
            <person name="Urwin P.E."/>
        </authorList>
    </citation>
    <scope>NUCLEOTIDE SEQUENCE [LARGE SCALE GENOMIC DNA]</scope>
    <source>
        <strain evidence="1">Lindley</strain>
    </source>
</reference>
<protein>
    <submittedName>
        <fullName evidence="2">CS domain-containing protein</fullName>
    </submittedName>
</protein>
<dbReference type="AlphaFoldDB" id="A0A183BX77"/>
<proteinExistence type="predicted"/>